<dbReference type="PANTHER" id="PTHR24370:SF10">
    <property type="entry name" value="LEUCINE-RICH REPEAT AND WD REPEAT-CONTAINING PROTEIN 1"/>
    <property type="match status" value="1"/>
</dbReference>
<dbReference type="InterPro" id="IPR001611">
    <property type="entry name" value="Leu-rich_rpt"/>
</dbReference>
<dbReference type="SMART" id="SM00369">
    <property type="entry name" value="LRR_TYP"/>
    <property type="match status" value="1"/>
</dbReference>
<feature type="compositionally biased region" description="Basic and acidic residues" evidence="21">
    <location>
        <begin position="321"/>
        <end position="334"/>
    </location>
</feature>
<dbReference type="InterPro" id="IPR056363">
    <property type="entry name" value="LRR_LRWD1_dom"/>
</dbReference>
<evidence type="ECO:0000256" key="19">
    <source>
        <dbReference type="ARBA" id="ARBA00033046"/>
    </source>
</evidence>
<dbReference type="GO" id="GO:0005813">
    <property type="term" value="C:centrosome"/>
    <property type="evidence" value="ECO:0007669"/>
    <property type="project" value="UniProtKB-SubCell"/>
</dbReference>
<dbReference type="AlphaFoldDB" id="A0A4W5JR54"/>
<dbReference type="InterPro" id="IPR001680">
    <property type="entry name" value="WD40_rpt"/>
</dbReference>
<dbReference type="STRING" id="62062.ENSHHUP00000002282"/>
<dbReference type="PANTHER" id="PTHR24370">
    <property type="entry name" value="OPTICIN"/>
    <property type="match status" value="1"/>
</dbReference>
<keyword evidence="16" id="KW-0206">Cytoskeleton</keyword>
<dbReference type="Ensembl" id="ENSHHUT00000002358.1">
    <property type="protein sequence ID" value="ENSHHUP00000002282.1"/>
    <property type="gene ID" value="ENSHHUG00000001461.1"/>
</dbReference>
<dbReference type="InterPro" id="IPR019775">
    <property type="entry name" value="WD40_repeat_CS"/>
</dbReference>
<feature type="compositionally biased region" description="Polar residues" evidence="21">
    <location>
        <begin position="338"/>
        <end position="355"/>
    </location>
</feature>
<evidence type="ECO:0000259" key="23">
    <source>
        <dbReference type="Pfam" id="PF23215"/>
    </source>
</evidence>
<dbReference type="Pfam" id="PF23211">
    <property type="entry name" value="LRR_LRWD1"/>
    <property type="match status" value="1"/>
</dbReference>
<dbReference type="SUPFAM" id="SSF50978">
    <property type="entry name" value="WD40 repeat-like"/>
    <property type="match status" value="1"/>
</dbReference>
<evidence type="ECO:0000256" key="9">
    <source>
        <dbReference type="ARBA" id="ARBA00022574"/>
    </source>
</evidence>
<evidence type="ECO:0000256" key="7">
    <source>
        <dbReference type="ARBA" id="ARBA00022454"/>
    </source>
</evidence>
<keyword evidence="8" id="KW-0963">Cytoplasm</keyword>
<feature type="region of interest" description="Disordered" evidence="21">
    <location>
        <begin position="219"/>
        <end position="244"/>
    </location>
</feature>
<dbReference type="FunFam" id="2.130.10.10:FF:000488">
    <property type="entry name" value="Leucine-rich repeat and WD repeat-containing protein 1"/>
    <property type="match status" value="1"/>
</dbReference>
<dbReference type="Pfam" id="PF23215">
    <property type="entry name" value="WD_LRWD1"/>
    <property type="match status" value="1"/>
</dbReference>
<feature type="repeat" description="WD" evidence="20">
    <location>
        <begin position="496"/>
        <end position="530"/>
    </location>
</feature>
<dbReference type="InterPro" id="IPR015943">
    <property type="entry name" value="WD40/YVTN_repeat-like_dom_sf"/>
</dbReference>
<dbReference type="PROSITE" id="PS00678">
    <property type="entry name" value="WD_REPEATS_1"/>
    <property type="match status" value="1"/>
</dbReference>
<dbReference type="Gene3D" id="2.130.10.10">
    <property type="entry name" value="YVTN repeat-like/Quinoprotein amine dehydrogenase"/>
    <property type="match status" value="1"/>
</dbReference>
<reference evidence="25" key="1">
    <citation type="submission" date="2018-06" db="EMBL/GenBank/DDBJ databases">
        <title>Genome assembly of Danube salmon.</title>
        <authorList>
            <person name="Macqueen D.J."/>
            <person name="Gundappa M.K."/>
        </authorList>
    </citation>
    <scope>NUCLEOTIDE SEQUENCE [LARGE SCALE GENOMIC DNA]</scope>
</reference>
<keyword evidence="25" id="KW-1185">Reference proteome</keyword>
<keyword evidence="7" id="KW-0158">Chromosome</keyword>
<dbReference type="InterPro" id="IPR003591">
    <property type="entry name" value="Leu-rich_rpt_typical-subtyp"/>
</dbReference>
<evidence type="ECO:0000256" key="18">
    <source>
        <dbReference type="ARBA" id="ARBA00023328"/>
    </source>
</evidence>
<evidence type="ECO:0000256" key="16">
    <source>
        <dbReference type="ARBA" id="ARBA00023212"/>
    </source>
</evidence>
<evidence type="ECO:0000259" key="22">
    <source>
        <dbReference type="Pfam" id="PF23211"/>
    </source>
</evidence>
<keyword evidence="11" id="KW-0235">DNA replication</keyword>
<evidence type="ECO:0000256" key="3">
    <source>
        <dbReference type="ARBA" id="ARBA00004574"/>
    </source>
</evidence>
<dbReference type="GO" id="GO:0006325">
    <property type="term" value="P:chromatin organization"/>
    <property type="evidence" value="ECO:0007669"/>
    <property type="project" value="UniProtKB-KW"/>
</dbReference>
<evidence type="ECO:0000256" key="4">
    <source>
        <dbReference type="ARBA" id="ARBA00004629"/>
    </source>
</evidence>
<keyword evidence="17" id="KW-0539">Nucleus</keyword>
<dbReference type="Gene3D" id="3.80.10.10">
    <property type="entry name" value="Ribonuclease Inhibitor"/>
    <property type="match status" value="1"/>
</dbReference>
<comment type="subcellular location">
    <subcellularLocation>
        <location evidence="4">Chromosome</location>
        <location evidence="4">Centromere</location>
        <location evidence="4">Kinetochore</location>
    </subcellularLocation>
    <subcellularLocation>
        <location evidence="3">Chromosome</location>
        <location evidence="3">Telomere</location>
    </subcellularLocation>
    <subcellularLocation>
        <location evidence="2">Cytoplasm</location>
        <location evidence="2">Cytoskeleton</location>
        <location evidence="2">Microtubule organizing center</location>
        <location evidence="2">Centrosome</location>
    </subcellularLocation>
    <subcellularLocation>
        <location evidence="1">Nucleus</location>
    </subcellularLocation>
</comment>
<evidence type="ECO:0000256" key="6">
    <source>
        <dbReference type="ARBA" id="ARBA00015536"/>
    </source>
</evidence>
<keyword evidence="13" id="KW-0995">Kinetochore</keyword>
<dbReference type="PROSITE" id="PS50294">
    <property type="entry name" value="WD_REPEATS_REGION"/>
    <property type="match status" value="1"/>
</dbReference>
<evidence type="ECO:0000256" key="13">
    <source>
        <dbReference type="ARBA" id="ARBA00022838"/>
    </source>
</evidence>
<dbReference type="PROSITE" id="PS51450">
    <property type="entry name" value="LRR"/>
    <property type="match status" value="2"/>
</dbReference>
<dbReference type="GeneTree" id="ENSGT00940000154248"/>
<proteinExistence type="inferred from homology"/>
<dbReference type="GO" id="GO:0071169">
    <property type="term" value="P:establishment of protein localization to chromatin"/>
    <property type="evidence" value="ECO:0007669"/>
    <property type="project" value="TreeGrafter"/>
</dbReference>
<dbReference type="SUPFAM" id="SSF52058">
    <property type="entry name" value="L domain-like"/>
    <property type="match status" value="1"/>
</dbReference>
<dbReference type="SMART" id="SM00320">
    <property type="entry name" value="WD40"/>
    <property type="match status" value="2"/>
</dbReference>
<dbReference type="Proteomes" id="UP000314982">
    <property type="component" value="Unassembled WGS sequence"/>
</dbReference>
<evidence type="ECO:0000256" key="11">
    <source>
        <dbReference type="ARBA" id="ARBA00022705"/>
    </source>
</evidence>
<evidence type="ECO:0000256" key="21">
    <source>
        <dbReference type="SAM" id="MobiDB-lite"/>
    </source>
</evidence>
<keyword evidence="12" id="KW-0677">Repeat</keyword>
<keyword evidence="9 20" id="KW-0853">WD repeat</keyword>
<keyword evidence="15" id="KW-0779">Telomere</keyword>
<dbReference type="PROSITE" id="PS50082">
    <property type="entry name" value="WD_REPEATS_2"/>
    <property type="match status" value="1"/>
</dbReference>
<accession>A0A4W5JR54</accession>
<name>A0A4W5JR54_9TELE</name>
<evidence type="ECO:0000256" key="1">
    <source>
        <dbReference type="ARBA" id="ARBA00004123"/>
    </source>
</evidence>
<evidence type="ECO:0000313" key="24">
    <source>
        <dbReference type="Ensembl" id="ENSHHUP00000002266.1"/>
    </source>
</evidence>
<dbReference type="GO" id="GO:0000781">
    <property type="term" value="C:chromosome, telomeric region"/>
    <property type="evidence" value="ECO:0007669"/>
    <property type="project" value="UniProtKB-SubCell"/>
</dbReference>
<dbReference type="Ensembl" id="ENSHHUT00000002341.1">
    <property type="protein sequence ID" value="ENSHHUP00000002266.1"/>
    <property type="gene ID" value="ENSHHUG00000001461.1"/>
</dbReference>
<feature type="domain" description="Leucine-rich repeat and WD repeat-containing protein 1 WD" evidence="23">
    <location>
        <begin position="371"/>
        <end position="759"/>
    </location>
</feature>
<evidence type="ECO:0000256" key="15">
    <source>
        <dbReference type="ARBA" id="ARBA00022895"/>
    </source>
</evidence>
<dbReference type="InterPro" id="IPR032675">
    <property type="entry name" value="LRR_dom_sf"/>
</dbReference>
<dbReference type="GO" id="GO:0005664">
    <property type="term" value="C:nuclear origin of replication recognition complex"/>
    <property type="evidence" value="ECO:0007669"/>
    <property type="project" value="TreeGrafter"/>
</dbReference>
<evidence type="ECO:0000256" key="2">
    <source>
        <dbReference type="ARBA" id="ARBA00004300"/>
    </source>
</evidence>
<dbReference type="InterPro" id="IPR036322">
    <property type="entry name" value="WD40_repeat_dom_sf"/>
</dbReference>
<evidence type="ECO:0000256" key="17">
    <source>
        <dbReference type="ARBA" id="ARBA00023242"/>
    </source>
</evidence>
<dbReference type="GO" id="GO:0003682">
    <property type="term" value="F:chromatin binding"/>
    <property type="evidence" value="ECO:0007669"/>
    <property type="project" value="TreeGrafter"/>
</dbReference>
<dbReference type="GO" id="GO:0000776">
    <property type="term" value="C:kinetochore"/>
    <property type="evidence" value="ECO:0007669"/>
    <property type="project" value="UniProtKB-KW"/>
</dbReference>
<evidence type="ECO:0000256" key="5">
    <source>
        <dbReference type="ARBA" id="ARBA00007545"/>
    </source>
</evidence>
<evidence type="ECO:0000256" key="14">
    <source>
        <dbReference type="ARBA" id="ARBA00022853"/>
    </source>
</evidence>
<evidence type="ECO:0000256" key="8">
    <source>
        <dbReference type="ARBA" id="ARBA00022490"/>
    </source>
</evidence>
<keyword evidence="18" id="KW-0137">Centromere</keyword>
<protein>
    <recommendedName>
        <fullName evidence="6">Leucine-rich repeat and WD repeat-containing protein 1</fullName>
    </recommendedName>
    <alternativeName>
        <fullName evidence="19">Origin recognition complex-associated protein</fullName>
    </alternativeName>
</protein>
<dbReference type="InterPro" id="IPR056160">
    <property type="entry name" value="WD_LRWD1"/>
</dbReference>
<dbReference type="InterPro" id="IPR052489">
    <property type="entry name" value="LRWD1"/>
</dbReference>
<feature type="domain" description="Leucine-rich repeat and WD repeat-containing protein 1 LRR" evidence="22">
    <location>
        <begin position="18"/>
        <end position="209"/>
    </location>
</feature>
<evidence type="ECO:0000256" key="12">
    <source>
        <dbReference type="ARBA" id="ARBA00022737"/>
    </source>
</evidence>
<feature type="compositionally biased region" description="Basic and acidic residues" evidence="21">
    <location>
        <begin position="219"/>
        <end position="235"/>
    </location>
</feature>
<keyword evidence="10" id="KW-0433">Leucine-rich repeat</keyword>
<evidence type="ECO:0000313" key="25">
    <source>
        <dbReference type="Proteomes" id="UP000314982"/>
    </source>
</evidence>
<feature type="region of interest" description="Disordered" evidence="21">
    <location>
        <begin position="265"/>
        <end position="357"/>
    </location>
</feature>
<reference evidence="24" key="2">
    <citation type="submission" date="2025-05" db="UniProtKB">
        <authorList>
            <consortium name="Ensembl"/>
        </authorList>
    </citation>
    <scope>IDENTIFICATION</scope>
</reference>
<organism evidence="24 25">
    <name type="scientific">Hucho hucho</name>
    <name type="common">huchen</name>
    <dbReference type="NCBI Taxonomy" id="62062"/>
    <lineage>
        <taxon>Eukaryota</taxon>
        <taxon>Metazoa</taxon>
        <taxon>Chordata</taxon>
        <taxon>Craniata</taxon>
        <taxon>Vertebrata</taxon>
        <taxon>Euteleostomi</taxon>
        <taxon>Actinopterygii</taxon>
        <taxon>Neopterygii</taxon>
        <taxon>Teleostei</taxon>
        <taxon>Protacanthopterygii</taxon>
        <taxon>Salmoniformes</taxon>
        <taxon>Salmonidae</taxon>
        <taxon>Salmoninae</taxon>
        <taxon>Hucho</taxon>
    </lineage>
</organism>
<dbReference type="GO" id="GO:0006260">
    <property type="term" value="P:DNA replication"/>
    <property type="evidence" value="ECO:0007669"/>
    <property type="project" value="UniProtKB-KW"/>
</dbReference>
<comment type="similarity">
    <text evidence="5">Belongs to the LRWD1 family.</text>
</comment>
<evidence type="ECO:0000256" key="10">
    <source>
        <dbReference type="ARBA" id="ARBA00022614"/>
    </source>
</evidence>
<sequence length="765" mass="86195">MRLKPEQNRLDMGKITEKLLLEKCTPKNTKLEQVKTLNLSKLGLKSSDLPVPLLSRLRCLEQLDLSGNRLQEMPSGLFLPALRSLDLTNNEMEDVTTLATLTTLEDLRTEDNLYVTVSDNYKLMILLPKLRFYNGKDISTAANHIRYDNSENLRKRVLALWETSFSLPDHRTAEKLAIVERDFVNAVRHKVKYGPSSLTDYTKWRVEMIAKEHLHSLTEPNEEYRDAEEPADTKENCSFPFPAKRKRSASAVECDITINPQKIARVSVQAKDSPRRSSRLQSTPHKAERPISTTPRPHKAAQIPATPTRGQSKLLVTPRNGLREQQHQSKEDMPLAKQTRTPAKSARQQRSTEVNETPGKVICTKSLHSSQEPVSLQPLHVLQCHSKQDSPDDFSTQLWACSFQPKLDYNGDVNGATRIVATCGGESVCLIDCETGLVMKKYKVPGEEFFSLAWSTVLMSLEGNVGMRPCSILAAGGKRGLVKLLHPRANMAYGEFRASRKALSILRFSPRQGNLLFTGSYDKNILMWDIGGVDSKYNFKVIQLLVLETTSTPLHFCLPPGTPDTHLIAACEEGLHSYNIQLNKDPKKRSEEMEITFPVYEKDKDHDYHTIDGLGFLTDDVVASKTHMQGSIYLWSWKDTRAQWPNNNNKKKEKVCAVILAELQWSSTDIPYLSLNTCPSKGYVVCGDERGRLWTYHVTDLNANFRSGKAIPATEILEWPLPVRKGQGPVEGPAINSVAMDPELRYLVALSDKNMAVVWIRTESS</sequence>
<keyword evidence="14" id="KW-0156">Chromatin regulator</keyword>
<evidence type="ECO:0000256" key="20">
    <source>
        <dbReference type="PROSITE-ProRule" id="PRU00221"/>
    </source>
</evidence>